<proteinExistence type="predicted"/>
<name>A0A517ZKB5_9PLAN</name>
<dbReference type="Proteomes" id="UP000319383">
    <property type="component" value="Chromosome"/>
</dbReference>
<dbReference type="AlphaFoldDB" id="A0A517ZKB5"/>
<accession>A0A517ZKB5</accession>
<sequence length="71" mass="7724">MVNRRASAISLLKKGATGGLSASALKGQVFHLNRRQTTSGLLGQAGRDTQNVNEEHNHPALSYYFYPLPNV</sequence>
<evidence type="ECO:0000313" key="1">
    <source>
        <dbReference type="EMBL" id="QDU42939.1"/>
    </source>
</evidence>
<keyword evidence="2" id="KW-1185">Reference proteome</keyword>
<evidence type="ECO:0000313" key="2">
    <source>
        <dbReference type="Proteomes" id="UP000319383"/>
    </source>
</evidence>
<dbReference type="KEGG" id="sdyn:Mal52_14090"/>
<organism evidence="1 2">
    <name type="scientific">Symmachiella dynata</name>
    <dbReference type="NCBI Taxonomy" id="2527995"/>
    <lineage>
        <taxon>Bacteria</taxon>
        <taxon>Pseudomonadati</taxon>
        <taxon>Planctomycetota</taxon>
        <taxon>Planctomycetia</taxon>
        <taxon>Planctomycetales</taxon>
        <taxon>Planctomycetaceae</taxon>
        <taxon>Symmachiella</taxon>
    </lineage>
</organism>
<dbReference type="EMBL" id="CP036276">
    <property type="protein sequence ID" value="QDU42939.1"/>
    <property type="molecule type" value="Genomic_DNA"/>
</dbReference>
<protein>
    <submittedName>
        <fullName evidence="1">Uncharacterized protein</fullName>
    </submittedName>
</protein>
<gene>
    <name evidence="1" type="ORF">Mal52_14090</name>
</gene>
<reference evidence="1 2" key="1">
    <citation type="submission" date="2019-02" db="EMBL/GenBank/DDBJ databases">
        <title>Deep-cultivation of Planctomycetes and their phenomic and genomic characterization uncovers novel biology.</title>
        <authorList>
            <person name="Wiegand S."/>
            <person name="Jogler M."/>
            <person name="Boedeker C."/>
            <person name="Pinto D."/>
            <person name="Vollmers J."/>
            <person name="Rivas-Marin E."/>
            <person name="Kohn T."/>
            <person name="Peeters S.H."/>
            <person name="Heuer A."/>
            <person name="Rast P."/>
            <person name="Oberbeckmann S."/>
            <person name="Bunk B."/>
            <person name="Jeske O."/>
            <person name="Meyerdierks A."/>
            <person name="Storesund J.E."/>
            <person name="Kallscheuer N."/>
            <person name="Luecker S."/>
            <person name="Lage O.M."/>
            <person name="Pohl T."/>
            <person name="Merkel B.J."/>
            <person name="Hornburger P."/>
            <person name="Mueller R.-W."/>
            <person name="Bruemmer F."/>
            <person name="Labrenz M."/>
            <person name="Spormann A.M."/>
            <person name="Op den Camp H."/>
            <person name="Overmann J."/>
            <person name="Amann R."/>
            <person name="Jetten M.S.M."/>
            <person name="Mascher T."/>
            <person name="Medema M.H."/>
            <person name="Devos D.P."/>
            <person name="Kaster A.-K."/>
            <person name="Ovreas L."/>
            <person name="Rohde M."/>
            <person name="Galperin M.Y."/>
            <person name="Jogler C."/>
        </authorList>
    </citation>
    <scope>NUCLEOTIDE SEQUENCE [LARGE SCALE GENOMIC DNA]</scope>
    <source>
        <strain evidence="1 2">Mal52</strain>
    </source>
</reference>